<name>A0A1F7UPF6_9BACT</name>
<evidence type="ECO:0000313" key="1">
    <source>
        <dbReference type="EMBL" id="OGL80156.1"/>
    </source>
</evidence>
<accession>A0A1F7UPF6</accession>
<proteinExistence type="predicted"/>
<protein>
    <submittedName>
        <fullName evidence="1">Uncharacterized protein</fullName>
    </submittedName>
</protein>
<organism evidence="1 2">
    <name type="scientific">Candidatus Uhrbacteria bacterium RIFCSPLOWO2_01_FULL_47_24</name>
    <dbReference type="NCBI Taxonomy" id="1802401"/>
    <lineage>
        <taxon>Bacteria</taxon>
        <taxon>Candidatus Uhriibacteriota</taxon>
    </lineage>
</organism>
<evidence type="ECO:0000313" key="2">
    <source>
        <dbReference type="Proteomes" id="UP000176897"/>
    </source>
</evidence>
<dbReference type="Proteomes" id="UP000176897">
    <property type="component" value="Unassembled WGS sequence"/>
</dbReference>
<sequence length="71" mass="8118">MEDEIKELVIARLQTLPDDISVSVGADGEYSRDQIIQHVEEGDEVGKKMVEIEMNFLRSLKEGKLYETYGE</sequence>
<dbReference type="EMBL" id="MGEJ01000014">
    <property type="protein sequence ID" value="OGL80156.1"/>
    <property type="molecule type" value="Genomic_DNA"/>
</dbReference>
<gene>
    <name evidence="1" type="ORF">A3B21_02160</name>
</gene>
<comment type="caution">
    <text evidence="1">The sequence shown here is derived from an EMBL/GenBank/DDBJ whole genome shotgun (WGS) entry which is preliminary data.</text>
</comment>
<reference evidence="1 2" key="1">
    <citation type="journal article" date="2016" name="Nat. Commun.">
        <title>Thousands of microbial genomes shed light on interconnected biogeochemical processes in an aquifer system.</title>
        <authorList>
            <person name="Anantharaman K."/>
            <person name="Brown C.T."/>
            <person name="Hug L.A."/>
            <person name="Sharon I."/>
            <person name="Castelle C.J."/>
            <person name="Probst A.J."/>
            <person name="Thomas B.C."/>
            <person name="Singh A."/>
            <person name="Wilkins M.J."/>
            <person name="Karaoz U."/>
            <person name="Brodie E.L."/>
            <person name="Williams K.H."/>
            <person name="Hubbard S.S."/>
            <person name="Banfield J.F."/>
        </authorList>
    </citation>
    <scope>NUCLEOTIDE SEQUENCE [LARGE SCALE GENOMIC DNA]</scope>
</reference>
<dbReference type="AlphaFoldDB" id="A0A1F7UPF6"/>
<dbReference type="STRING" id="1802401.A3B21_02160"/>